<dbReference type="EMBL" id="LNTY01000055">
    <property type="protein sequence ID" value="KXF80326.1"/>
    <property type="molecule type" value="Genomic_DNA"/>
</dbReference>
<organism evidence="2 3">
    <name type="scientific">Enterovibrio coralii</name>
    <dbReference type="NCBI Taxonomy" id="294935"/>
    <lineage>
        <taxon>Bacteria</taxon>
        <taxon>Pseudomonadati</taxon>
        <taxon>Pseudomonadota</taxon>
        <taxon>Gammaproteobacteria</taxon>
        <taxon>Vibrionales</taxon>
        <taxon>Vibrionaceae</taxon>
        <taxon>Enterovibrio</taxon>
    </lineage>
</organism>
<gene>
    <name evidence="2" type="ORF">ATN88_10920</name>
</gene>
<evidence type="ECO:0000259" key="1">
    <source>
        <dbReference type="Pfam" id="PF24731"/>
    </source>
</evidence>
<dbReference type="InterPro" id="IPR056100">
    <property type="entry name" value="DUF7683"/>
</dbReference>
<evidence type="ECO:0000313" key="2">
    <source>
        <dbReference type="EMBL" id="KXF80326.1"/>
    </source>
</evidence>
<proteinExistence type="predicted"/>
<comment type="caution">
    <text evidence="2">The sequence shown here is derived from an EMBL/GenBank/DDBJ whole genome shotgun (WGS) entry which is preliminary data.</text>
</comment>
<protein>
    <recommendedName>
        <fullName evidence="1">DUF7683 domain-containing protein</fullName>
    </recommendedName>
</protein>
<accession>A0A135I4F0</accession>
<dbReference type="AlphaFoldDB" id="A0A135I4F0"/>
<dbReference type="OrthoDB" id="5879429at2"/>
<reference evidence="2 3" key="1">
    <citation type="submission" date="2015-11" db="EMBL/GenBank/DDBJ databases">
        <title>Genomic Taxonomy of the Vibrionaceae.</title>
        <authorList>
            <person name="Gomez-Gil B."/>
            <person name="Enciso-Ibarra J."/>
        </authorList>
    </citation>
    <scope>NUCLEOTIDE SEQUENCE [LARGE SCALE GENOMIC DNA]</scope>
    <source>
        <strain evidence="2 3">CAIM 912</strain>
    </source>
</reference>
<keyword evidence="3" id="KW-1185">Reference proteome</keyword>
<evidence type="ECO:0000313" key="3">
    <source>
        <dbReference type="Proteomes" id="UP000070529"/>
    </source>
</evidence>
<feature type="domain" description="DUF7683" evidence="1">
    <location>
        <begin position="1"/>
        <end position="68"/>
    </location>
</feature>
<dbReference type="RefSeq" id="WP_067419553.1">
    <property type="nucleotide sequence ID" value="NZ_LNTY01000055.1"/>
</dbReference>
<sequence>MFELEFFDKKTEELLEECALTALTPEDVHKIFGFHLEGDCADVNHEQLAQIERIVGESFNSEGKDIFICETQG</sequence>
<dbReference type="Proteomes" id="UP000070529">
    <property type="component" value="Unassembled WGS sequence"/>
</dbReference>
<name>A0A135I4F0_9GAMM</name>
<dbReference type="Pfam" id="PF24731">
    <property type="entry name" value="DUF7683"/>
    <property type="match status" value="1"/>
</dbReference>